<sequence>MNLARDLQGAMLQLSTTPLAGKQAEVFRNIRRNTRSIYKDLRRERREESAGTSEWAKLWEQLQLDGGTTGYRDLHADPKDRAKALHRALDQVGEGKVVGNGRALLAWLPGFHETLEATTRLGVYKAALDQGISRQEASSIAKNITVNFNRKGRNMPVAGTHFAFLNAAIQGNKRMLETLAGPAGRKVMMGGALGMVSAMAGYLMMAEAKGRVERGEDADAVLLDVPLAQLRGSAGLVDEQISDW</sequence>
<dbReference type="KEGG" id="dac:Daci_3632"/>
<dbReference type="eggNOG" id="COG0456">
    <property type="taxonomic scope" value="Bacteria"/>
</dbReference>
<evidence type="ECO:0000313" key="2">
    <source>
        <dbReference type="Proteomes" id="UP000000784"/>
    </source>
</evidence>
<name>A9C002_DELAS</name>
<evidence type="ECO:0000313" key="1">
    <source>
        <dbReference type="EMBL" id="ABX36264.1"/>
    </source>
</evidence>
<organism evidence="1 2">
    <name type="scientific">Delftia acidovorans (strain DSM 14801 / SPH-1)</name>
    <dbReference type="NCBI Taxonomy" id="398578"/>
    <lineage>
        <taxon>Bacteria</taxon>
        <taxon>Pseudomonadati</taxon>
        <taxon>Pseudomonadota</taxon>
        <taxon>Betaproteobacteria</taxon>
        <taxon>Burkholderiales</taxon>
        <taxon>Comamonadaceae</taxon>
        <taxon>Delftia</taxon>
    </lineage>
</organism>
<protein>
    <submittedName>
        <fullName evidence="1">Uncharacterized protein</fullName>
    </submittedName>
</protein>
<accession>A9C002</accession>
<dbReference type="STRING" id="398578.Daci_3632"/>
<proteinExistence type="predicted"/>
<dbReference type="GeneID" id="24118147"/>
<dbReference type="AlphaFoldDB" id="A9C002"/>
<gene>
    <name evidence="1" type="ordered locus">Daci_3632</name>
</gene>
<dbReference type="RefSeq" id="WP_012205460.1">
    <property type="nucleotide sequence ID" value="NC_010002.1"/>
</dbReference>
<keyword evidence="2" id="KW-1185">Reference proteome</keyword>
<reference evidence="1 2" key="1">
    <citation type="journal article" date="2004" name="Appl. Environ. Microbiol.">
        <title>Mineralization of individual congeners of linear alkylbenzenesulfonate by defined pairs of heterotrophic bacteria.</title>
        <authorList>
            <person name="Schleheck D."/>
            <person name="Knepper T.P."/>
            <person name="Fischer K."/>
            <person name="Cook A.M."/>
        </authorList>
    </citation>
    <scope>NUCLEOTIDE SEQUENCE [LARGE SCALE GENOMIC DNA]</scope>
    <source>
        <strain evidence="2">DSM 14801 / SPH-1</strain>
    </source>
</reference>
<dbReference type="EMBL" id="CP000884">
    <property type="protein sequence ID" value="ABX36264.1"/>
    <property type="molecule type" value="Genomic_DNA"/>
</dbReference>
<dbReference type="Proteomes" id="UP000000784">
    <property type="component" value="Chromosome"/>
</dbReference>
<dbReference type="HOGENOM" id="CLU_1136590_0_0_4"/>
<reference evidence="2" key="2">
    <citation type="submission" date="2007-11" db="EMBL/GenBank/DDBJ databases">
        <title>Complete sequence of Delftia acidovorans DSM 14801 / SPH-1.</title>
        <authorList>
            <person name="Copeland A."/>
            <person name="Lucas S."/>
            <person name="Lapidus A."/>
            <person name="Barry K."/>
            <person name="Glavina del Rio T."/>
            <person name="Dalin E."/>
            <person name="Tice H."/>
            <person name="Pitluck S."/>
            <person name="Lowry S."/>
            <person name="Clum A."/>
            <person name="Schmutz J."/>
            <person name="Larimer F."/>
            <person name="Land M."/>
            <person name="Hauser L."/>
            <person name="Kyrpides N."/>
            <person name="Kim E."/>
            <person name="Schleheck D."/>
            <person name="Richardson P."/>
        </authorList>
    </citation>
    <scope>NUCLEOTIDE SEQUENCE [LARGE SCALE GENOMIC DNA]</scope>
    <source>
        <strain evidence="2">DSM 14801 / SPH-1</strain>
    </source>
</reference>